<dbReference type="AlphaFoldDB" id="A0A4Y2THH5"/>
<proteinExistence type="predicted"/>
<accession>A0A4Y2THH5</accession>
<name>A0A4Y2THH5_ARAVE</name>
<evidence type="ECO:0000313" key="1">
    <source>
        <dbReference type="EMBL" id="GBN99701.1"/>
    </source>
</evidence>
<dbReference type="OrthoDB" id="6515820at2759"/>
<evidence type="ECO:0008006" key="3">
    <source>
        <dbReference type="Google" id="ProtNLM"/>
    </source>
</evidence>
<evidence type="ECO:0000313" key="2">
    <source>
        <dbReference type="Proteomes" id="UP000499080"/>
    </source>
</evidence>
<dbReference type="Proteomes" id="UP000499080">
    <property type="component" value="Unassembled WGS sequence"/>
</dbReference>
<gene>
    <name evidence="1" type="ORF">AVEN_120227_1</name>
</gene>
<dbReference type="EMBL" id="BGPR01028510">
    <property type="protein sequence ID" value="GBN99701.1"/>
    <property type="molecule type" value="Genomic_DNA"/>
</dbReference>
<protein>
    <recommendedName>
        <fullName evidence="3">Integrase zinc-binding domain-containing protein</fullName>
    </recommendedName>
</protein>
<organism evidence="1 2">
    <name type="scientific">Araneus ventricosus</name>
    <name type="common">Orbweaver spider</name>
    <name type="synonym">Epeira ventricosa</name>
    <dbReference type="NCBI Taxonomy" id="182803"/>
    <lineage>
        <taxon>Eukaryota</taxon>
        <taxon>Metazoa</taxon>
        <taxon>Ecdysozoa</taxon>
        <taxon>Arthropoda</taxon>
        <taxon>Chelicerata</taxon>
        <taxon>Arachnida</taxon>
        <taxon>Araneae</taxon>
        <taxon>Araneomorphae</taxon>
        <taxon>Entelegynae</taxon>
        <taxon>Araneoidea</taxon>
        <taxon>Araneidae</taxon>
        <taxon>Araneus</taxon>
    </lineage>
</organism>
<reference evidence="1 2" key="1">
    <citation type="journal article" date="2019" name="Sci. Rep.">
        <title>Orb-weaving spider Araneus ventricosus genome elucidates the spidroin gene catalogue.</title>
        <authorList>
            <person name="Kono N."/>
            <person name="Nakamura H."/>
            <person name="Ohtoshi R."/>
            <person name="Moran D.A.P."/>
            <person name="Shinohara A."/>
            <person name="Yoshida Y."/>
            <person name="Fujiwara M."/>
            <person name="Mori M."/>
            <person name="Tomita M."/>
            <person name="Arakawa K."/>
        </authorList>
    </citation>
    <scope>NUCLEOTIDE SEQUENCE [LARGE SCALE GENOMIC DNA]</scope>
</reference>
<keyword evidence="2" id="KW-1185">Reference proteome</keyword>
<comment type="caution">
    <text evidence="1">The sequence shown here is derived from an EMBL/GenBank/DDBJ whole genome shotgun (WGS) entry which is preliminary data.</text>
</comment>
<sequence length="185" mass="21552">MDVLARRLCIEFCDSCSNTEKKFRMGTDISVVALTMTTEDRWSLNEIQKAQVEDPEIKPILKMKLNSADRPSWRETAHESPATKRYWILWNFLYLKDGVLYRKWESNDGGFYQWKLIVPNNRIQEVLRETHGTTSGRHFGVLETWSPKLQQNGEGPYAIVKKLNDVVCCRQTAEVAQRQAKSHPY</sequence>